<accession>A0ABP0LEK3</accession>
<evidence type="ECO:0000259" key="7">
    <source>
        <dbReference type="Pfam" id="PF14508"/>
    </source>
</evidence>
<gene>
    <name evidence="11" type="ORF">SCF082_LOCUS22133</name>
</gene>
<reference evidence="11 12" key="1">
    <citation type="submission" date="2024-02" db="EMBL/GenBank/DDBJ databases">
        <authorList>
            <person name="Chen Y."/>
            <person name="Shah S."/>
            <person name="Dougan E. K."/>
            <person name="Thang M."/>
            <person name="Chan C."/>
        </authorList>
    </citation>
    <scope>NUCLEOTIDE SEQUENCE [LARGE SCALE GENOMIC DNA]</scope>
</reference>
<dbReference type="InterPro" id="IPR029486">
    <property type="entry name" value="GH97_N"/>
</dbReference>
<dbReference type="InterPro" id="IPR011444">
    <property type="entry name" value="DUF1549"/>
</dbReference>
<dbReference type="Gene3D" id="3.20.20.70">
    <property type="entry name" value="Aldolase class I"/>
    <property type="match status" value="1"/>
</dbReference>
<evidence type="ECO:0000259" key="3">
    <source>
        <dbReference type="Pfam" id="PF01408"/>
    </source>
</evidence>
<feature type="domain" description="Glycosyl hydrolase family 95 catalytic" evidence="10">
    <location>
        <begin position="2015"/>
        <end position="2399"/>
    </location>
</feature>
<dbReference type="Proteomes" id="UP001642464">
    <property type="component" value="Unassembled WGS sequence"/>
</dbReference>
<keyword evidence="1" id="KW-0378">Hydrolase</keyword>
<evidence type="ECO:0000259" key="6">
    <source>
        <dbReference type="Pfam" id="PF07635"/>
    </source>
</evidence>
<feature type="domain" description="DUF1549" evidence="4">
    <location>
        <begin position="533"/>
        <end position="739"/>
    </location>
</feature>
<dbReference type="Gene3D" id="1.50.10.10">
    <property type="match status" value="1"/>
</dbReference>
<keyword evidence="2" id="KW-0326">Glycosidase</keyword>
<evidence type="ECO:0000259" key="10">
    <source>
        <dbReference type="Pfam" id="PF22124"/>
    </source>
</evidence>
<evidence type="ECO:0000259" key="9">
    <source>
        <dbReference type="Pfam" id="PF19051"/>
    </source>
</evidence>
<comment type="caution">
    <text evidence="11">The sequence shown here is derived from an EMBL/GenBank/DDBJ whole genome shotgun (WGS) entry which is preliminary data.</text>
</comment>
<dbReference type="InterPro" id="IPR014718">
    <property type="entry name" value="GH-type_carb-bd"/>
</dbReference>
<dbReference type="InterPro" id="IPR012341">
    <property type="entry name" value="6hp_glycosidase-like_sf"/>
</dbReference>
<dbReference type="Gene3D" id="2.70.98.10">
    <property type="match status" value="1"/>
</dbReference>
<dbReference type="InterPro" id="IPR011429">
    <property type="entry name" value="Cyt_c_Planctomycete-type"/>
</dbReference>
<dbReference type="Gene3D" id="3.40.50.720">
    <property type="entry name" value="NAD(P)-binding Rossmann-like Domain"/>
    <property type="match status" value="1"/>
</dbReference>
<keyword evidence="12" id="KW-1185">Reference proteome</keyword>
<dbReference type="InterPro" id="IPR013780">
    <property type="entry name" value="Glyco_hydro_b"/>
</dbReference>
<dbReference type="Pfam" id="PF07635">
    <property type="entry name" value="PSCyt1"/>
    <property type="match status" value="1"/>
</dbReference>
<proteinExistence type="predicted"/>
<dbReference type="PANTHER" id="PTHR35889">
    <property type="entry name" value="CYCLOINULO-OLIGOSACCHARIDE FRUCTANOTRANSFERASE-RELATED"/>
    <property type="match status" value="1"/>
</dbReference>
<dbReference type="Pfam" id="PF07583">
    <property type="entry name" value="PSCyt2"/>
    <property type="match status" value="1"/>
</dbReference>
<dbReference type="Pfam" id="PF22124">
    <property type="entry name" value="Glyco_hydro_95_cat"/>
    <property type="match status" value="1"/>
</dbReference>
<feature type="domain" description="Glycosyl-hydrolase 97 N-terminal" evidence="7">
    <location>
        <begin position="8"/>
        <end position="161"/>
    </location>
</feature>
<dbReference type="Pfam" id="PF07394">
    <property type="entry name" value="DUF1501"/>
    <property type="match status" value="1"/>
</dbReference>
<dbReference type="Gene3D" id="2.60.120.260">
    <property type="entry name" value="Galactose-binding domain-like"/>
    <property type="match status" value="1"/>
</dbReference>
<dbReference type="CDD" id="cd08994">
    <property type="entry name" value="GH43_62_32_68_117_130-like"/>
    <property type="match status" value="1"/>
</dbReference>
<dbReference type="SUPFAM" id="SSF51445">
    <property type="entry name" value="(Trans)glycosidases"/>
    <property type="match status" value="1"/>
</dbReference>
<evidence type="ECO:0000256" key="2">
    <source>
        <dbReference type="ARBA" id="ARBA00023295"/>
    </source>
</evidence>
<dbReference type="InterPro" id="IPR043906">
    <property type="entry name" value="Gfo/Idh/MocA_OxRdtase_bact_C"/>
</dbReference>
<dbReference type="InterPro" id="IPR000683">
    <property type="entry name" value="Gfo/Idh/MocA-like_OxRdtase_N"/>
</dbReference>
<dbReference type="InterPro" id="IPR017853">
    <property type="entry name" value="GH"/>
</dbReference>
<feature type="domain" description="Glycosyl-hydrolase 97 C-terminal oligomerisation" evidence="8">
    <location>
        <begin position="298"/>
        <end position="356"/>
    </location>
</feature>
<dbReference type="SUPFAM" id="SSF48208">
    <property type="entry name" value="Six-hairpin glycosidases"/>
    <property type="match status" value="1"/>
</dbReference>
<dbReference type="Pfam" id="PF19051">
    <property type="entry name" value="GFO_IDH_MocA_C2"/>
    <property type="match status" value="1"/>
</dbReference>
<evidence type="ECO:0000259" key="5">
    <source>
        <dbReference type="Pfam" id="PF07587"/>
    </source>
</evidence>
<feature type="domain" description="DUF1553" evidence="5">
    <location>
        <begin position="1103"/>
        <end position="1356"/>
    </location>
</feature>
<evidence type="ECO:0000259" key="8">
    <source>
        <dbReference type="Pfam" id="PF14509"/>
    </source>
</evidence>
<dbReference type="InterPro" id="IPR029483">
    <property type="entry name" value="GH97_C"/>
</dbReference>
<evidence type="ECO:0000313" key="12">
    <source>
        <dbReference type="Proteomes" id="UP001642464"/>
    </source>
</evidence>
<dbReference type="InterPro" id="IPR036291">
    <property type="entry name" value="NAD(P)-bd_dom_sf"/>
</dbReference>
<dbReference type="InterPro" id="IPR023296">
    <property type="entry name" value="Glyco_hydro_beta-prop_sf"/>
</dbReference>
<evidence type="ECO:0000259" key="4">
    <source>
        <dbReference type="Pfam" id="PF07583"/>
    </source>
</evidence>
<feature type="domain" description="Gfo/Idh/MocA-like oxidoreductase bacterial type C-terminal" evidence="9">
    <location>
        <begin position="2594"/>
        <end position="2740"/>
    </location>
</feature>
<dbReference type="Pfam" id="PF01408">
    <property type="entry name" value="GFO_IDH_MocA"/>
    <property type="match status" value="1"/>
</dbReference>
<dbReference type="Pfam" id="PF14508">
    <property type="entry name" value="GH97_N"/>
    <property type="match status" value="1"/>
</dbReference>
<dbReference type="InterPro" id="IPR054363">
    <property type="entry name" value="GH95_cat"/>
</dbReference>
<sequence length="3440" mass="386408">MTLYLHDEAAKCEMQVTIRCYDAGVAFQTTLTADADGDSIEITNEPVEYQFGGDHIAWATTTAQGEYAAVPISKLPTEVERPLVIQASKDVYVALGEAALVDYARMKFEASDSRSHCVQGTLAGDVQSNGRLVTPWRVIMVGTSPGHLLENNDIYLNLNEPCAIEDTSWIRPGKVLRDNTLTNDGARACIDFARRHNFQFVEFDAGWYGHEYDDSSDATTVTLDPRRSDGPFDLQALVREAAAHDIGIIVYVNRRALEKQLDELLPLYKQWGVAGVKYGFVNVGSQEWTSWLHEAVRKVIHGSIGEYAVIARRSGDEWFIGALNNSVARKLEVTLDFLDAEKAYEAEIYREDSTIQTLDGPRIAVGVMMMKQSELYLTAIIRCYGSWLRSVTNALLCCALICTFSHSRVVAESVSFQKHVLPLLSDRCFHCHGPDESHREAELRLDLKESALQDRGGYAAIVPGDPNASEAYQRITSDDESMVMPPIDSHREPLTQEEVEIIRKWIESGAVWGKHWAFQKPRRPEVPSGAEHPIDAFVRRRLAELGLKPSVSAQSHTLARRVAFDLTGVPPSAEQVKRLSDDAEGVAYREHVDQLLASPEFGERMAMWWLDAARYSDTDGFQQDETRDNWPWRDWVIESFNKNMPFDRFTIEQFAGDLLPNATTEQKLATCFHRNHQTNGEGGRHYEESRIDYVIDRVNTTGTVWLGLTLGCCQCHSHKFDPISQEEYYRLSAFFNSIDETGAAGKKADPYLGYTSPYVNELIAKAEKLLDHRRTNQREQEGLAELEFEAWLDEQVQECRSGYSSWLPLKPTNISSQGGERLIQLEDASIIATGKNPSRSYYRMVADAPKQTVTAVRLEVLTDPSHTEGRLSRNDSGTFVLTGFKLQLRGAGQSQVQDIEMSHAMADLEQVANDEKYGAIRGILHDDPRNGWTVSAERSSEPHEAILIFDEPLQLEGDKQLIATLSHGSVYKGANIGRFRLSVSSDPAQVLKPATQTPLEELAESEVASQADIPEELRSDLRRHFLAVYAPYRQAKEMADLANRQAVKLRGLRDEVNVMVLSERDKPRPTYVLERGVWDQHGDKVEAGVPQAVLPWSPRRTKTRLDLANWIVDPDNPLTARVIVNQLWQICFGSGLVRTPEDFGLQGEMPTHPDLLDWLAVEFIESGWDVKHIMRLIVTSETYQQSSEFTPVLLERDPDNKLLARGSRFRLPSWMIRDAALSYSGLLDDSFGGPPVLPYQPTGVWDALFKGKYTYDTSQGALQFRRTVYAFWRRSSSPTFLFDIAPRRVCEVRTRLTNTPLHALTLMNDLGQLEAARALAVGLVGRELDTEERIEWLFQHVVSRPPTEDEHRVLRNKLDDWLVLYSAKPDKARDFLTFGQPELYVTDNCPETAAYTVLANLLLNLDEGQRVTTMTSGQKQLIMPPLSEFGRYGQSGATLGEWLPHHRSIVDDVCFVKSMVTDQINHAPAMTKFLTGHQLVGRPSMGAWASYGLGSENRNLPDYLVLISKMKRPSDQPLYDYYWGSGFLPSQYQGVQLRAARDPVLYLQDPEGMPRSVRRGMLDGLSEINSMRHAHTNDPEIEARIRQYEMAWRMQISVPELGDLSSESESTFELYGPDSRRAGSYAANCILARRMIERGVRFVQLFHPDWDHHNRLGAWCPARCLDTDQASAALVTDLKQRGLLEDTLVIWGGEFGRGVAGQGDWKSVGAGRDHHPRCFTIWMAGGGIQPGLTYGATDDFSFNVVDKPVNVRDWHATVLHLLGIDHERFTYRHERIVFNHERLYEPLLDQPVPPPIVSEALPEFRRLLLMGDYAGAMDHYSYALRKAGFSKLQWTDPYHPAMAMEVEQLVDGSVSDYNRAVDFRSGEVSVRWKDHSAAYERRTFVSRPDNVVVQHFRSVDGKDFKVKLRLVNQDQRLLVERNNSYIPPEVEIERDAMVYRCKYRKSRRGYLSVTKIVAPAATVTAEGHHAIVEGSELLLLTRVISIEHMDAIGSPAALQAEQKTRLALGSLATDYGELLTKHSRVHGEIYARVALDLKAVVGTEASTEELIDLQQNSDTIIPALLVKVFNMGRYSFICSSGEWPPNLMGIFNGAWRPEWSGDFTLDANINLQIAAASIGAMPEGIDSYARMLEGLADDWRVNARNLYGCDGLLSGIRTDGRHNLNTHYEPGGFPGYAWTAGAAWLISPLYEHYQVTGDREFAQKRLLPLLSGVADFYEDFLVERDSIGKLIFVPSYSPENSPGNAPGSVAINAAMDIACAKEAFTNLSSLCRELDIHPERVERCERILAQLPPYLINEEGALKEWAWPGIVDNYNHRHVSHLYPVWPGHEINPEDTPELFQAARVAARKRGRGNGSAHGLAHMALIGARLKDAELVYENLRFMLSNDYLLPSLFTYHNPGSTKHSPFGCGGELHRLMEIALSREREVMKLQMLHSAQGLIGCGPQGHNSIRFTTDWFQTVAVCDVDEERRERSLHLLTKGAGDAYNDYRAILDRDDIQAVYIATPDHWRAKILIEAMRAGKDVFAEKPLTLTIDEGKQVQKIQAETGRVVQVGTQQRSMFNLFTKAVALVQQGRLGKIKRIQAAIDGGGTCNRLPVVTPPKTLDWDRWLGPAPKSEYRYQNLGIVNDSQRWATNCRYHFRWWYQYSGGKLTDWGAHHVDIACWALEANGQSNTPVSISGMAKKPVPYKAGFPIEDDRYNMPHAYNLSVKFKDDVELIIRSDTANGVLIEGEKGRIFVNRGKLVGKPVEELENDPLPDDAIDLAYRGMEREKSGLASGHKSHWFNFYNCMQSREQPISDVTSHMQALNICHLSNIAARLGEDVVDGLDNDGLWGGDNVLPREQENGIESPDWCYWGGNPIRESDGNYHIAICRWPEREGHSGWFESEVAHCVSESPLGPYKITTTIIDKGHNPEVLRLLDGSLALHTSDASVYSSQQMSGPWQRIGSIRIHSRGFRPNDRVGSNLTTELRPDGSVLIMKKDGDVAVSRKGVLGPYQMVSAHNYSRATGYPEDPVIWRSRHQYHAIYNHAQDRRSAYMRSLDGIHWRNEGGLAYDSGSFVYDGGENNVWHKFERPKIIQDEDGRATHLSLAVLDVSKGNDRGNDNHSSKNVILPLVVERKLSLLANGPITSGTLRVTIRVEAEDDFDPLQAVNVRSLRLGGAYAVNRGGGSTAISAEPDGGDLLVHFEGPLELSNRDYDLKLLGETHAGEILFGYALLANRSPTEASLITLPLRITDNDGQLMVESTVENWGLETSDACKLQVIRHDEGGDSVINTVEVPPIEAYESWPVSVRLDSSSADRCEYRFALLGDPYSNELWHYVDETEPSVSFNGDWLSHGKTDKSYYMGDEKTTTQQGDEVTFTFSGTEARVFGRIGRSMGSFAVYLDSEYLETVRCNYAPLNCVTLYETGLLNPGRHTLRLVKVKTDFNGEVSIDAFSYEEFE</sequence>
<dbReference type="Gene3D" id="3.30.360.10">
    <property type="entry name" value="Dihydrodipicolinate Reductase, domain 2"/>
    <property type="match status" value="1"/>
</dbReference>
<dbReference type="InterPro" id="IPR008928">
    <property type="entry name" value="6-hairpin_glycosidase_sf"/>
</dbReference>
<dbReference type="Gene3D" id="2.60.40.1180">
    <property type="entry name" value="Golgi alpha-mannosidase II"/>
    <property type="match status" value="1"/>
</dbReference>
<dbReference type="InterPro" id="IPR010869">
    <property type="entry name" value="DUF1501"/>
</dbReference>
<dbReference type="EMBL" id="CAXAMM010015891">
    <property type="protein sequence ID" value="CAK9037418.1"/>
    <property type="molecule type" value="Genomic_DNA"/>
</dbReference>
<feature type="domain" description="Cytochrome C Planctomycete-type" evidence="6">
    <location>
        <begin position="428"/>
        <end position="487"/>
    </location>
</feature>
<dbReference type="InterPro" id="IPR013785">
    <property type="entry name" value="Aldolase_TIM"/>
</dbReference>
<dbReference type="Pfam" id="PF14509">
    <property type="entry name" value="GH97_C"/>
    <property type="match status" value="1"/>
</dbReference>
<dbReference type="InterPro" id="IPR022655">
    <property type="entry name" value="DUF1553"/>
</dbReference>
<organism evidence="11 12">
    <name type="scientific">Durusdinium trenchii</name>
    <dbReference type="NCBI Taxonomy" id="1381693"/>
    <lineage>
        <taxon>Eukaryota</taxon>
        <taxon>Sar</taxon>
        <taxon>Alveolata</taxon>
        <taxon>Dinophyceae</taxon>
        <taxon>Suessiales</taxon>
        <taxon>Symbiodiniaceae</taxon>
        <taxon>Durusdinium</taxon>
    </lineage>
</organism>
<evidence type="ECO:0000256" key="1">
    <source>
        <dbReference type="ARBA" id="ARBA00022801"/>
    </source>
</evidence>
<dbReference type="SUPFAM" id="SSF53649">
    <property type="entry name" value="Alkaline phosphatase-like"/>
    <property type="match status" value="1"/>
</dbReference>
<dbReference type="InterPro" id="IPR017850">
    <property type="entry name" value="Alkaline_phosphatase_core_sf"/>
</dbReference>
<dbReference type="Gene3D" id="2.115.10.20">
    <property type="entry name" value="Glycosyl hydrolase domain, family 43"/>
    <property type="match status" value="1"/>
</dbReference>
<evidence type="ECO:0000313" key="11">
    <source>
        <dbReference type="EMBL" id="CAK9037418.1"/>
    </source>
</evidence>
<name>A0ABP0LEK3_9DINO</name>
<dbReference type="PANTHER" id="PTHR35889:SF3">
    <property type="entry name" value="F-BOX DOMAIN-CONTAINING PROTEIN"/>
    <property type="match status" value="1"/>
</dbReference>
<protein>
    <submittedName>
        <fullName evidence="11">2-fucosidase 2 (Alpha-L-fucosidase 95A (AtFuc95A (Alpha-L-fucoside fucohydrolase 2 (Protein ALTERED XYLOGLUCAN 8</fullName>
    </submittedName>
</protein>
<feature type="domain" description="Gfo/Idh/MocA-like oxidoreductase N-terminal" evidence="3">
    <location>
        <begin position="2438"/>
        <end position="2553"/>
    </location>
</feature>
<dbReference type="Pfam" id="PF07587">
    <property type="entry name" value="PSD1"/>
    <property type="match status" value="1"/>
</dbReference>
<dbReference type="SUPFAM" id="SSF51735">
    <property type="entry name" value="NAD(P)-binding Rossmann-fold domains"/>
    <property type="match status" value="1"/>
</dbReference>
<dbReference type="SUPFAM" id="SSF55347">
    <property type="entry name" value="Glyceraldehyde-3-phosphate dehydrogenase-like, C-terminal domain"/>
    <property type="match status" value="1"/>
</dbReference>